<accession>F8N5H7</accession>
<dbReference type="RefSeq" id="WP_007574511.1">
    <property type="nucleotide sequence ID" value="NZ_BPTS01000002.1"/>
</dbReference>
<evidence type="ECO:0000256" key="1">
    <source>
        <dbReference type="SAM" id="Phobius"/>
    </source>
</evidence>
<dbReference type="OrthoDB" id="1033808at2"/>
<name>F8N5H7_9BACT</name>
<dbReference type="AlphaFoldDB" id="F8N5H7"/>
<evidence type="ECO:0000313" key="2">
    <source>
        <dbReference type="EMBL" id="EGN57142.1"/>
    </source>
</evidence>
<reference evidence="3" key="1">
    <citation type="journal article" date="2011" name="Stand. Genomic Sci.">
        <title>Non-contiguous finished genome sequence of the opportunistic oral pathogen Prevotella multisaccharivorax type strain (PPPA20).</title>
        <authorList>
            <person name="Pati A."/>
            <person name="Gronow S."/>
            <person name="Lu M."/>
            <person name="Lapidus A."/>
            <person name="Nolan M."/>
            <person name="Lucas S."/>
            <person name="Hammon N."/>
            <person name="Deshpande S."/>
            <person name="Cheng J.F."/>
            <person name="Tapia R."/>
            <person name="Han C."/>
            <person name="Goodwin L."/>
            <person name="Pitluck S."/>
            <person name="Liolios K."/>
            <person name="Pagani I."/>
            <person name="Mavromatis K."/>
            <person name="Mikhailova N."/>
            <person name="Huntemann M."/>
            <person name="Chen A."/>
            <person name="Palaniappan K."/>
            <person name="Land M."/>
            <person name="Hauser L."/>
            <person name="Detter J.C."/>
            <person name="Brambilla E.M."/>
            <person name="Rohde M."/>
            <person name="Goker M."/>
            <person name="Woyke T."/>
            <person name="Bristow J."/>
            <person name="Eisen J.A."/>
            <person name="Markowitz V."/>
            <person name="Hugenholtz P."/>
            <person name="Kyrpides N.C."/>
            <person name="Klenk H.P."/>
            <person name="Ivanova N."/>
        </authorList>
    </citation>
    <scope>NUCLEOTIDE SEQUENCE [LARGE SCALE GENOMIC DNA]</scope>
    <source>
        <strain evidence="3">DSM 17128</strain>
    </source>
</reference>
<gene>
    <name evidence="2" type="ORF">Premu_1737</name>
</gene>
<dbReference type="eggNOG" id="ENOG502ZDI8">
    <property type="taxonomic scope" value="Bacteria"/>
</dbReference>
<sequence>MKPRFLLPLIVTVLLLCASCYQHRAGRSVFRPHTLTERTIDSLSFFQTHHYTNNYNFVVRADSLVLLRQLPEEEVAGMNTDSFCVYKGDHLAVADIRMVPADSIDSVWVQLANDTSAFGWTHEKDMLPRVMPDDPISQFISAFSNSHLIVFLILVVVFGASYLLWKAFKKKTYIVHFHDINSVYPTLLCIIVASAATFYATIQLFAPQLWQHFYFHPTLNPFSVPPVLMVFLLSVWAMLIVGAACIDDVFHKLQGPQALLYLSGLAAVCAIDYIVFSITTLYYVGYPLLVAYIVFALYRHWRNRTVYLCGNCGKPLKHKGRCPYCGAIND</sequence>
<evidence type="ECO:0000313" key="3">
    <source>
        <dbReference type="Proteomes" id="UP000002772"/>
    </source>
</evidence>
<keyword evidence="1" id="KW-1133">Transmembrane helix</keyword>
<keyword evidence="1" id="KW-0472">Membrane</keyword>
<dbReference type="HOGENOM" id="CLU_062007_0_0_10"/>
<keyword evidence="1" id="KW-0812">Transmembrane</keyword>
<dbReference type="EMBL" id="GL945017">
    <property type="protein sequence ID" value="EGN57142.1"/>
    <property type="molecule type" value="Genomic_DNA"/>
</dbReference>
<feature type="transmembrane region" description="Helical" evidence="1">
    <location>
        <begin position="281"/>
        <end position="298"/>
    </location>
</feature>
<keyword evidence="3" id="KW-1185">Reference proteome</keyword>
<feature type="transmembrane region" description="Helical" evidence="1">
    <location>
        <begin position="226"/>
        <end position="246"/>
    </location>
</feature>
<dbReference type="STRING" id="688246.Premu_1737"/>
<organism evidence="2 3">
    <name type="scientific">Hallella multisaccharivorax DSM 17128</name>
    <dbReference type="NCBI Taxonomy" id="688246"/>
    <lineage>
        <taxon>Bacteria</taxon>
        <taxon>Pseudomonadati</taxon>
        <taxon>Bacteroidota</taxon>
        <taxon>Bacteroidia</taxon>
        <taxon>Bacteroidales</taxon>
        <taxon>Prevotellaceae</taxon>
        <taxon>Hallella</taxon>
    </lineage>
</organism>
<proteinExistence type="predicted"/>
<dbReference type="Proteomes" id="UP000002772">
    <property type="component" value="Unassembled WGS sequence"/>
</dbReference>
<feature type="transmembrane region" description="Helical" evidence="1">
    <location>
        <begin position="186"/>
        <end position="206"/>
    </location>
</feature>
<feature type="transmembrane region" description="Helical" evidence="1">
    <location>
        <begin position="147"/>
        <end position="165"/>
    </location>
</feature>
<protein>
    <recommendedName>
        <fullName evidence="4">Beta-carotene 15,15'-monooxygenase</fullName>
    </recommendedName>
</protein>
<evidence type="ECO:0008006" key="4">
    <source>
        <dbReference type="Google" id="ProtNLM"/>
    </source>
</evidence>
<feature type="transmembrane region" description="Helical" evidence="1">
    <location>
        <begin position="258"/>
        <end position="275"/>
    </location>
</feature>